<keyword evidence="2" id="KW-1185">Reference proteome</keyword>
<proteinExistence type="predicted"/>
<protein>
    <recommendedName>
        <fullName evidence="3">EF-hand domain-containing protein</fullName>
    </recommendedName>
</protein>
<evidence type="ECO:0008006" key="3">
    <source>
        <dbReference type="Google" id="ProtNLM"/>
    </source>
</evidence>
<evidence type="ECO:0000313" key="2">
    <source>
        <dbReference type="Proteomes" id="UP000298663"/>
    </source>
</evidence>
<accession>A0A4U8UTD3</accession>
<evidence type="ECO:0000313" key="1">
    <source>
        <dbReference type="EMBL" id="TMS35018.1"/>
    </source>
</evidence>
<comment type="caution">
    <text evidence="1">The sequence shown here is derived from an EMBL/GenBank/DDBJ whole genome shotgun (WGS) entry which is preliminary data.</text>
</comment>
<gene>
    <name evidence="1" type="ORF">L596_002500</name>
</gene>
<dbReference type="EMBL" id="AZBU02000001">
    <property type="protein sequence ID" value="TMS35018.1"/>
    <property type="molecule type" value="Genomic_DNA"/>
</dbReference>
<sequence>MAIDSFRKCAQESTKNKTTIAQKEFRGSESSNAIGAYQRLKMRMAGERYFPVMRILRPARPNRFNKKSSPSPSSCRVFWLSSATILPNKGFAFSHYNKTIEEWFARLGKNKDNDITQNEFLEWDKTMIVYEQNNVEHADTERTELCSERSLARKQVC</sequence>
<reference evidence="1 2" key="1">
    <citation type="journal article" date="2015" name="Genome Biol.">
        <title>Comparative genomics of Steinernema reveals deeply conserved gene regulatory networks.</title>
        <authorList>
            <person name="Dillman A.R."/>
            <person name="Macchietto M."/>
            <person name="Porter C.F."/>
            <person name="Rogers A."/>
            <person name="Williams B."/>
            <person name="Antoshechkin I."/>
            <person name="Lee M.M."/>
            <person name="Goodwin Z."/>
            <person name="Lu X."/>
            <person name="Lewis E.E."/>
            <person name="Goodrich-Blair H."/>
            <person name="Stock S.P."/>
            <person name="Adams B.J."/>
            <person name="Sternberg P.W."/>
            <person name="Mortazavi A."/>
        </authorList>
    </citation>
    <scope>NUCLEOTIDE SEQUENCE [LARGE SCALE GENOMIC DNA]</scope>
    <source>
        <strain evidence="1 2">ALL</strain>
    </source>
</reference>
<dbReference type="AlphaFoldDB" id="A0A4U8UTD3"/>
<dbReference type="Proteomes" id="UP000298663">
    <property type="component" value="Unassembled WGS sequence"/>
</dbReference>
<name>A0A4U8UTD3_STECR</name>
<organism evidence="1 2">
    <name type="scientific">Steinernema carpocapsae</name>
    <name type="common">Entomopathogenic nematode</name>
    <dbReference type="NCBI Taxonomy" id="34508"/>
    <lineage>
        <taxon>Eukaryota</taxon>
        <taxon>Metazoa</taxon>
        <taxon>Ecdysozoa</taxon>
        <taxon>Nematoda</taxon>
        <taxon>Chromadorea</taxon>
        <taxon>Rhabditida</taxon>
        <taxon>Tylenchina</taxon>
        <taxon>Panagrolaimomorpha</taxon>
        <taxon>Strongyloidoidea</taxon>
        <taxon>Steinernematidae</taxon>
        <taxon>Steinernema</taxon>
    </lineage>
</organism>
<reference evidence="1 2" key="2">
    <citation type="journal article" date="2019" name="G3 (Bethesda)">
        <title>Hybrid Assembly of the Genome of the Entomopathogenic Nematode Steinernema carpocapsae Identifies the X-Chromosome.</title>
        <authorList>
            <person name="Serra L."/>
            <person name="Macchietto M."/>
            <person name="Macias-Munoz A."/>
            <person name="McGill C.J."/>
            <person name="Rodriguez I.M."/>
            <person name="Rodriguez B."/>
            <person name="Murad R."/>
            <person name="Mortazavi A."/>
        </authorList>
    </citation>
    <scope>NUCLEOTIDE SEQUENCE [LARGE SCALE GENOMIC DNA]</scope>
    <source>
        <strain evidence="1 2">ALL</strain>
    </source>
</reference>